<feature type="region of interest" description="Disordered" evidence="1">
    <location>
        <begin position="1"/>
        <end position="33"/>
    </location>
</feature>
<evidence type="ECO:0000256" key="1">
    <source>
        <dbReference type="SAM" id="MobiDB-lite"/>
    </source>
</evidence>
<dbReference type="PANTHER" id="PTHR35545">
    <property type="entry name" value="F-BOX DOMAIN-CONTAINING PROTEIN"/>
    <property type="match status" value="1"/>
</dbReference>
<name>A0A0A9AQJ2_ARUDO</name>
<dbReference type="SUPFAM" id="SSF81383">
    <property type="entry name" value="F-box domain"/>
    <property type="match status" value="1"/>
</dbReference>
<dbReference type="EMBL" id="GBRH01243891">
    <property type="protein sequence ID" value="JAD54004.1"/>
    <property type="molecule type" value="Transcribed_RNA"/>
</dbReference>
<dbReference type="InterPro" id="IPR036047">
    <property type="entry name" value="F-box-like_dom_sf"/>
</dbReference>
<sequence length="372" mass="41767">MRAPLTRCRNRMPRPPDERSPLSSAIGRKGSSQRRRLRASCCDDRLSALTDDLLLLILRRLGTREALATAALSKRWARLPRGLDALDFRVSDILPARYFRCVRVHGEATGYTYGFNVNLKVLCASIERFERRAMRAMAASVNNFLDVDDDYDRGDGRRSVHTLKLEFFATQFSACINRLITKAVDAWGVEDLEVLAKSIFRRQDAHSFPHHGLCNNPHESRLRSLKLAACYIPPLQGFHALTTLVLQDLPGSTPTTAYEAVFTLCPQLQALHLKSCNLSQGIVSVDAPRSEIKQLIMEHCWFGQIKLYTLPVLESMAIVDTNMCLRPGMSLGLVCLSRWRHASRAFTSILPVGKRILVMTFRGSPLSSPTIS</sequence>
<dbReference type="Gene3D" id="3.80.10.10">
    <property type="entry name" value="Ribonuclease Inhibitor"/>
    <property type="match status" value="1"/>
</dbReference>
<accession>A0A0A9AQJ2</accession>
<feature type="domain" description="F-box" evidence="2">
    <location>
        <begin position="46"/>
        <end position="79"/>
    </location>
</feature>
<dbReference type="InterPro" id="IPR001810">
    <property type="entry name" value="F-box_dom"/>
</dbReference>
<evidence type="ECO:0000313" key="3">
    <source>
        <dbReference type="EMBL" id="JAD54004.1"/>
    </source>
</evidence>
<proteinExistence type="predicted"/>
<reference evidence="3" key="1">
    <citation type="submission" date="2014-09" db="EMBL/GenBank/DDBJ databases">
        <authorList>
            <person name="Magalhaes I.L.F."/>
            <person name="Oliveira U."/>
            <person name="Santos F.R."/>
            <person name="Vidigal T.H.D.A."/>
            <person name="Brescovit A.D."/>
            <person name="Santos A.J."/>
        </authorList>
    </citation>
    <scope>NUCLEOTIDE SEQUENCE</scope>
    <source>
        <tissue evidence="3">Shoot tissue taken approximately 20 cm above the soil surface</tissue>
    </source>
</reference>
<dbReference type="AlphaFoldDB" id="A0A0A9AQJ2"/>
<dbReference type="InterPro" id="IPR032675">
    <property type="entry name" value="LRR_dom_sf"/>
</dbReference>
<reference evidence="3" key="2">
    <citation type="journal article" date="2015" name="Data Brief">
        <title>Shoot transcriptome of the giant reed, Arundo donax.</title>
        <authorList>
            <person name="Barrero R.A."/>
            <person name="Guerrero F.D."/>
            <person name="Moolhuijzen P."/>
            <person name="Goolsby J.A."/>
            <person name="Tidwell J."/>
            <person name="Bellgard S.E."/>
            <person name="Bellgard M.I."/>
        </authorList>
    </citation>
    <scope>NUCLEOTIDE SEQUENCE</scope>
    <source>
        <tissue evidence="3">Shoot tissue taken approximately 20 cm above the soil surface</tissue>
    </source>
</reference>
<organism evidence="3">
    <name type="scientific">Arundo donax</name>
    <name type="common">Giant reed</name>
    <name type="synonym">Donax arundinaceus</name>
    <dbReference type="NCBI Taxonomy" id="35708"/>
    <lineage>
        <taxon>Eukaryota</taxon>
        <taxon>Viridiplantae</taxon>
        <taxon>Streptophyta</taxon>
        <taxon>Embryophyta</taxon>
        <taxon>Tracheophyta</taxon>
        <taxon>Spermatophyta</taxon>
        <taxon>Magnoliopsida</taxon>
        <taxon>Liliopsida</taxon>
        <taxon>Poales</taxon>
        <taxon>Poaceae</taxon>
        <taxon>PACMAD clade</taxon>
        <taxon>Arundinoideae</taxon>
        <taxon>Arundineae</taxon>
        <taxon>Arundo</taxon>
    </lineage>
</organism>
<dbReference type="PANTHER" id="PTHR35545:SF32">
    <property type="entry name" value="OS05G0541600 PROTEIN"/>
    <property type="match status" value="1"/>
</dbReference>
<protein>
    <recommendedName>
        <fullName evidence="2">F-box domain-containing protein</fullName>
    </recommendedName>
</protein>
<evidence type="ECO:0000259" key="2">
    <source>
        <dbReference type="Pfam" id="PF00646"/>
    </source>
</evidence>
<dbReference type="SUPFAM" id="SSF52047">
    <property type="entry name" value="RNI-like"/>
    <property type="match status" value="1"/>
</dbReference>
<dbReference type="Pfam" id="PF00646">
    <property type="entry name" value="F-box"/>
    <property type="match status" value="1"/>
</dbReference>